<evidence type="ECO:0000313" key="4">
    <source>
        <dbReference type="EMBL" id="SMC96032.1"/>
    </source>
</evidence>
<evidence type="ECO:0000256" key="1">
    <source>
        <dbReference type="ARBA" id="ARBA00022676"/>
    </source>
</evidence>
<dbReference type="Gene3D" id="3.90.550.10">
    <property type="entry name" value="Spore Coat Polysaccharide Biosynthesis Protein SpsA, Chain A"/>
    <property type="match status" value="1"/>
</dbReference>
<organism evidence="4 5">
    <name type="scientific">Pedobacter africanus</name>
    <dbReference type="NCBI Taxonomy" id="151894"/>
    <lineage>
        <taxon>Bacteria</taxon>
        <taxon>Pseudomonadati</taxon>
        <taxon>Bacteroidota</taxon>
        <taxon>Sphingobacteriia</taxon>
        <taxon>Sphingobacteriales</taxon>
        <taxon>Sphingobacteriaceae</taxon>
        <taxon>Pedobacter</taxon>
    </lineage>
</organism>
<dbReference type="STRING" id="151894.SAMN04488524_3729"/>
<keyword evidence="2 4" id="KW-0808">Transferase</keyword>
<dbReference type="CDD" id="cd04194">
    <property type="entry name" value="GT8_A4GalT_like"/>
    <property type="match status" value="1"/>
</dbReference>
<accession>A0A1W2DFX7</accession>
<dbReference type="InterPro" id="IPR050748">
    <property type="entry name" value="Glycosyltrans_8_dom-fam"/>
</dbReference>
<dbReference type="InterPro" id="IPR029044">
    <property type="entry name" value="Nucleotide-diphossugar_trans"/>
</dbReference>
<keyword evidence="5" id="KW-1185">Reference proteome</keyword>
<name>A0A1W2DFX7_9SPHI</name>
<proteinExistence type="predicted"/>
<dbReference type="Proteomes" id="UP000192756">
    <property type="component" value="Unassembled WGS sequence"/>
</dbReference>
<dbReference type="SUPFAM" id="SSF53448">
    <property type="entry name" value="Nucleotide-diphospho-sugar transferases"/>
    <property type="match status" value="1"/>
</dbReference>
<dbReference type="GO" id="GO:0046872">
    <property type="term" value="F:metal ion binding"/>
    <property type="evidence" value="ECO:0007669"/>
    <property type="project" value="UniProtKB-KW"/>
</dbReference>
<dbReference type="RefSeq" id="WP_084240512.1">
    <property type="nucleotide sequence ID" value="NZ_FWXT01000003.1"/>
</dbReference>
<dbReference type="Pfam" id="PF01501">
    <property type="entry name" value="Glyco_transf_8"/>
    <property type="match status" value="1"/>
</dbReference>
<dbReference type="PANTHER" id="PTHR13778:SF47">
    <property type="entry name" value="LIPOPOLYSACCHARIDE 1,3-GALACTOSYLTRANSFERASE"/>
    <property type="match status" value="1"/>
</dbReference>
<dbReference type="OrthoDB" id="695971at2"/>
<dbReference type="AlphaFoldDB" id="A0A1W2DFX7"/>
<dbReference type="PANTHER" id="PTHR13778">
    <property type="entry name" value="GLYCOSYLTRANSFERASE 8 DOMAIN-CONTAINING PROTEIN"/>
    <property type="match status" value="1"/>
</dbReference>
<keyword evidence="3" id="KW-0479">Metal-binding</keyword>
<dbReference type="EMBL" id="FWXT01000003">
    <property type="protein sequence ID" value="SMC96032.1"/>
    <property type="molecule type" value="Genomic_DNA"/>
</dbReference>
<protein>
    <submittedName>
        <fullName evidence="4">Lipopolysaccharide biosynthesis protein, LPS:glycosyltransferase</fullName>
    </submittedName>
</protein>
<gene>
    <name evidence="4" type="ORF">SAMN04488524_3729</name>
</gene>
<reference evidence="5" key="1">
    <citation type="submission" date="2017-04" db="EMBL/GenBank/DDBJ databases">
        <authorList>
            <person name="Varghese N."/>
            <person name="Submissions S."/>
        </authorList>
    </citation>
    <scope>NUCLEOTIDE SEQUENCE [LARGE SCALE GENOMIC DNA]</scope>
    <source>
        <strain evidence="5">DSM 12126</strain>
    </source>
</reference>
<dbReference type="InterPro" id="IPR002495">
    <property type="entry name" value="Glyco_trans_8"/>
</dbReference>
<dbReference type="GO" id="GO:0016757">
    <property type="term" value="F:glycosyltransferase activity"/>
    <property type="evidence" value="ECO:0007669"/>
    <property type="project" value="UniProtKB-KW"/>
</dbReference>
<sequence length="293" mass="34031">MKKEHISIVVASDNHYSILIAALLKSIDVNHHTDEHIDFHIIDDGISSKTKEKIQTIADPSRITIKWFNSKKIIPDSIVIPVDNSAFPLTVYLRVFSPYVVDKDVEKLIYLDVDTIVQDDISKLWNTPLGDYIAGAVQDVGKTMDCEWGGVPNYKELGFTADTKYFNSGVLMINAKRWREENYSAQVISALSKYKEHVRLADQYGLNVVLANKWLELDPKWNWFAFKENEDPSIVHFLDIKPIFTSYNSKEVYREEFFRYLSMTPWKNFKPISGNKRNIRKIYNKIKKAFLKL</sequence>
<evidence type="ECO:0000256" key="3">
    <source>
        <dbReference type="ARBA" id="ARBA00022723"/>
    </source>
</evidence>
<keyword evidence="1" id="KW-0328">Glycosyltransferase</keyword>
<evidence type="ECO:0000313" key="5">
    <source>
        <dbReference type="Proteomes" id="UP000192756"/>
    </source>
</evidence>
<evidence type="ECO:0000256" key="2">
    <source>
        <dbReference type="ARBA" id="ARBA00022679"/>
    </source>
</evidence>